<dbReference type="GO" id="GO:0015078">
    <property type="term" value="F:proton transmembrane transporter activity"/>
    <property type="evidence" value="ECO:0007669"/>
    <property type="project" value="InterPro"/>
</dbReference>
<dbReference type="Gene3D" id="1.20.20.10">
    <property type="entry name" value="F1F0 ATP synthase subunit C"/>
    <property type="match status" value="1"/>
</dbReference>
<evidence type="ECO:0000256" key="1">
    <source>
        <dbReference type="ARBA" id="ARBA00004141"/>
    </source>
</evidence>
<evidence type="ECO:0000256" key="6">
    <source>
        <dbReference type="ARBA" id="ARBA00023136"/>
    </source>
</evidence>
<proteinExistence type="predicted"/>
<gene>
    <name evidence="9" type="ORF">GCM10007380_38520</name>
</gene>
<protein>
    <recommendedName>
        <fullName evidence="8">V-ATPase proteolipid subunit C-like domain-containing protein</fullName>
    </recommendedName>
</protein>
<organism evidence="9 10">
    <name type="scientific">Gottfriedia solisilvae</name>
    <dbReference type="NCBI Taxonomy" id="1516104"/>
    <lineage>
        <taxon>Bacteria</taxon>
        <taxon>Bacillati</taxon>
        <taxon>Bacillota</taxon>
        <taxon>Bacilli</taxon>
        <taxon>Bacillales</taxon>
        <taxon>Bacillaceae</taxon>
        <taxon>Gottfriedia</taxon>
    </lineage>
</organism>
<feature type="transmembrane region" description="Helical" evidence="7">
    <location>
        <begin position="6"/>
        <end position="22"/>
    </location>
</feature>
<evidence type="ECO:0000313" key="10">
    <source>
        <dbReference type="Proteomes" id="UP000626244"/>
    </source>
</evidence>
<name>A0A8J3AWJ9_9BACI</name>
<dbReference type="Pfam" id="PF00137">
    <property type="entry name" value="ATP-synt_C"/>
    <property type="match status" value="1"/>
</dbReference>
<evidence type="ECO:0000313" key="9">
    <source>
        <dbReference type="EMBL" id="GGI17553.1"/>
    </source>
</evidence>
<feature type="transmembrane region" description="Helical" evidence="7">
    <location>
        <begin position="117"/>
        <end position="135"/>
    </location>
</feature>
<dbReference type="SUPFAM" id="SSF81333">
    <property type="entry name" value="F1F0 ATP synthase subunit C"/>
    <property type="match status" value="1"/>
</dbReference>
<keyword evidence="3" id="KW-0375">Hydrogen ion transport</keyword>
<dbReference type="EMBL" id="BMHB01000003">
    <property type="protein sequence ID" value="GGI17553.1"/>
    <property type="molecule type" value="Genomic_DNA"/>
</dbReference>
<feature type="transmembrane region" description="Helical" evidence="7">
    <location>
        <begin position="43"/>
        <end position="62"/>
    </location>
</feature>
<keyword evidence="5" id="KW-0406">Ion transport</keyword>
<keyword evidence="10" id="KW-1185">Reference proteome</keyword>
<comment type="subcellular location">
    <subcellularLocation>
        <location evidence="1">Membrane</location>
        <topology evidence="1">Multi-pass membrane protein</topology>
    </subcellularLocation>
</comment>
<comment type="caution">
    <text evidence="9">The sequence shown here is derived from an EMBL/GenBank/DDBJ whole genome shotgun (WGS) entry which is preliminary data.</text>
</comment>
<dbReference type="AlphaFoldDB" id="A0A8J3AWJ9"/>
<evidence type="ECO:0000256" key="2">
    <source>
        <dbReference type="ARBA" id="ARBA00022692"/>
    </source>
</evidence>
<dbReference type="InterPro" id="IPR002379">
    <property type="entry name" value="ATPase_proteolipid_c-like_dom"/>
</dbReference>
<keyword evidence="2 7" id="KW-0812">Transmembrane</keyword>
<dbReference type="GO" id="GO:0033177">
    <property type="term" value="C:proton-transporting two-sector ATPase complex, proton-transporting domain"/>
    <property type="evidence" value="ECO:0007669"/>
    <property type="project" value="InterPro"/>
</dbReference>
<evidence type="ECO:0000256" key="5">
    <source>
        <dbReference type="ARBA" id="ARBA00023065"/>
    </source>
</evidence>
<evidence type="ECO:0000256" key="7">
    <source>
        <dbReference type="SAM" id="Phobius"/>
    </source>
</evidence>
<dbReference type="InterPro" id="IPR035921">
    <property type="entry name" value="F/V-ATP_Csub_sf"/>
</dbReference>
<dbReference type="RefSeq" id="WP_088001962.1">
    <property type="nucleotide sequence ID" value="NZ_BMHB01000003.1"/>
</dbReference>
<dbReference type="InterPro" id="IPR038662">
    <property type="entry name" value="ATP_synth_F0_csu_sf"/>
</dbReference>
<dbReference type="Proteomes" id="UP000626244">
    <property type="component" value="Unassembled WGS sequence"/>
</dbReference>
<keyword evidence="6 7" id="KW-0472">Membrane</keyword>
<dbReference type="OrthoDB" id="2875882at2"/>
<feature type="transmembrane region" description="Helical" evidence="7">
    <location>
        <begin position="74"/>
        <end position="90"/>
    </location>
</feature>
<sequence length="136" mass="14629">MDALIYFIIASFIATTGISFVVRNALKNIAVKPDESASIQSKMFIGVAVVEALPILFIILGYNGIESSTMNSTIPAILILIVAAINAFLIRRQSKELLINHSTKEEAKPLISALEKISYALVTAIPIVGIVACLIK</sequence>
<evidence type="ECO:0000259" key="8">
    <source>
        <dbReference type="Pfam" id="PF00137"/>
    </source>
</evidence>
<feature type="domain" description="V-ATPase proteolipid subunit C-like" evidence="8">
    <location>
        <begin position="6"/>
        <end position="59"/>
    </location>
</feature>
<evidence type="ECO:0000256" key="4">
    <source>
        <dbReference type="ARBA" id="ARBA00022989"/>
    </source>
</evidence>
<keyword evidence="4 7" id="KW-1133">Transmembrane helix</keyword>
<keyword evidence="5" id="KW-0813">Transport</keyword>
<reference evidence="10" key="1">
    <citation type="journal article" date="2019" name="Int. J. Syst. Evol. Microbiol.">
        <title>The Global Catalogue of Microorganisms (GCM) 10K type strain sequencing project: providing services to taxonomists for standard genome sequencing and annotation.</title>
        <authorList>
            <consortium name="The Broad Institute Genomics Platform"/>
            <consortium name="The Broad Institute Genome Sequencing Center for Infectious Disease"/>
            <person name="Wu L."/>
            <person name="Ma J."/>
        </authorList>
    </citation>
    <scope>NUCLEOTIDE SEQUENCE [LARGE SCALE GENOMIC DNA]</scope>
    <source>
        <strain evidence="10">CGMCC 1.14993</strain>
    </source>
</reference>
<evidence type="ECO:0000256" key="3">
    <source>
        <dbReference type="ARBA" id="ARBA00022781"/>
    </source>
</evidence>
<accession>A0A8J3AWJ9</accession>